<gene>
    <name evidence="5 6" type="primary">Setx</name>
</gene>
<keyword evidence="4" id="KW-1185">Reference proteome</keyword>
<accession>A0A6P5PHL1</accession>
<protein>
    <submittedName>
        <fullName evidence="5 6">Probable helicase senataxin isoform X1</fullName>
    </submittedName>
</protein>
<feature type="domain" description="DNA2/NAM7 helicase helicase" evidence="2">
    <location>
        <begin position="1908"/>
        <end position="2191"/>
    </location>
</feature>
<dbReference type="Gene3D" id="3.40.50.300">
    <property type="entry name" value="P-loop containing nucleotide triphosphate hydrolases"/>
    <property type="match status" value="2"/>
</dbReference>
<dbReference type="PANTHER" id="PTHR10887:SF537">
    <property type="entry name" value="HELICASE SENATAXIN-RELATED"/>
    <property type="match status" value="1"/>
</dbReference>
<dbReference type="InterPro" id="IPR027417">
    <property type="entry name" value="P-loop_NTPase"/>
</dbReference>
<feature type="compositionally biased region" description="Polar residues" evidence="1">
    <location>
        <begin position="750"/>
        <end position="759"/>
    </location>
</feature>
<feature type="compositionally biased region" description="Polar residues" evidence="1">
    <location>
        <begin position="1601"/>
        <end position="1611"/>
    </location>
</feature>
<feature type="compositionally biased region" description="Basic and acidic residues" evidence="1">
    <location>
        <begin position="871"/>
        <end position="882"/>
    </location>
</feature>
<feature type="compositionally biased region" description="Basic residues" evidence="1">
    <location>
        <begin position="1213"/>
        <end position="1223"/>
    </location>
</feature>
<reference evidence="5 6" key="1">
    <citation type="submission" date="2025-04" db="UniProtKB">
        <authorList>
            <consortium name="RefSeq"/>
        </authorList>
    </citation>
    <scope>IDENTIFICATION</scope>
</reference>
<evidence type="ECO:0000313" key="4">
    <source>
        <dbReference type="Proteomes" id="UP000515126"/>
    </source>
</evidence>
<feature type="compositionally biased region" description="Basic and acidic residues" evidence="1">
    <location>
        <begin position="2644"/>
        <end position="2659"/>
    </location>
</feature>
<feature type="compositionally biased region" description="Basic and acidic residues" evidence="1">
    <location>
        <begin position="840"/>
        <end position="863"/>
    </location>
</feature>
<dbReference type="Proteomes" id="UP000515126">
    <property type="component" value="Chromosome 2"/>
</dbReference>
<feature type="region of interest" description="Disordered" evidence="1">
    <location>
        <begin position="1124"/>
        <end position="1248"/>
    </location>
</feature>
<dbReference type="GeneID" id="110290409"/>
<feature type="compositionally biased region" description="Basic and acidic residues" evidence="1">
    <location>
        <begin position="1177"/>
        <end position="1190"/>
    </location>
</feature>
<dbReference type="GO" id="GO:0016604">
    <property type="term" value="C:nuclear body"/>
    <property type="evidence" value="ECO:0007669"/>
    <property type="project" value="TreeGrafter"/>
</dbReference>
<feature type="compositionally biased region" description="Polar residues" evidence="1">
    <location>
        <begin position="1197"/>
        <end position="1212"/>
    </location>
</feature>
<keyword evidence="5 6" id="KW-0547">Nucleotide-binding</keyword>
<dbReference type="CDD" id="cd18808">
    <property type="entry name" value="SF1_C_Upf1"/>
    <property type="match status" value="1"/>
</dbReference>
<feature type="compositionally biased region" description="Polar residues" evidence="1">
    <location>
        <begin position="712"/>
        <end position="725"/>
    </location>
</feature>
<keyword evidence="5 6" id="KW-0378">Hydrolase</keyword>
<feature type="region of interest" description="Disordered" evidence="1">
    <location>
        <begin position="698"/>
        <end position="735"/>
    </location>
</feature>
<feature type="region of interest" description="Disordered" evidence="1">
    <location>
        <begin position="1601"/>
        <end position="1626"/>
    </location>
</feature>
<dbReference type="InterPro" id="IPR047187">
    <property type="entry name" value="SF1_C_Upf1"/>
</dbReference>
<dbReference type="FunFam" id="3.40.50.300:FF:000798">
    <property type="entry name" value="Probable helicase senataxin"/>
    <property type="match status" value="1"/>
</dbReference>
<dbReference type="RefSeq" id="XP_021012598.1">
    <property type="nucleotide sequence ID" value="XM_021156939.2"/>
</dbReference>
<dbReference type="InterPro" id="IPR045055">
    <property type="entry name" value="DNA2/NAM7-like"/>
</dbReference>
<dbReference type="PANTHER" id="PTHR10887">
    <property type="entry name" value="DNA2/NAM7 HELICASE FAMILY"/>
    <property type="match status" value="1"/>
</dbReference>
<feature type="region of interest" description="Disordered" evidence="1">
    <location>
        <begin position="998"/>
        <end position="1019"/>
    </location>
</feature>
<dbReference type="CDD" id="cd18042">
    <property type="entry name" value="DEXXQc_SETX"/>
    <property type="match status" value="1"/>
</dbReference>
<name>A0A6P5PHL1_MUSCR</name>
<feature type="compositionally biased region" description="Acidic residues" evidence="1">
    <location>
        <begin position="1000"/>
        <end position="1014"/>
    </location>
</feature>
<feature type="domain" description="DNA2/NAM7 helicase-like C-terminal" evidence="3">
    <location>
        <begin position="2199"/>
        <end position="2455"/>
    </location>
</feature>
<dbReference type="RefSeq" id="XP_021012595.1">
    <property type="nucleotide sequence ID" value="XM_021156936.2"/>
</dbReference>
<proteinExistence type="predicted"/>
<sequence length="2697" mass="303001">MSTCCWCTPGGSSTIDVLKRYASSTGSSEFQTADEDLCYCLECVAEYHRARDEVPFLHEVLWELETLRLVSHFEKSMKAEAEADDDLYIVDNNGEEQLFDCSGQDFENKLRVPLFEILKYPYLLLHKRVNELCVEALCRMEQNNCSFQVFDKYPGIYLFLVHPNEMVRRWAILTARNLGKVDRDDYYDLQEVLTCLFKVIELGLLESPDIYTSSVLEKGKLILLPAHMYDTTNYKNYWLGICMLLTILEEQAMDSLLLGSDKQNDFMQSILHTMEKQSDDDSMDPFWPALHCFMVILDRLGSKVWGQLIDPIEAFQTIINNESYNREIQNIRNSCIRTKLEPEPHFDDMVTCSQIVYNFNPEKTKKDSGWRSAICPDYCPNMYEEMETLANVLQSDIGQDMRVHNSTFLWFIPFVQSLMDLKDLGVAYIVEVIHHLYSEVKDVLNQTDAVCDKVTEFFILILISVIELHRNKKCLHLLWVSSQQWVEAVVKCAKLPTTAFVRSCEKSPGNTSRGTAIMSSLALHSVQSNSVQLACVQLIRGLLKEGYQLGQQTLCKRFWDKLNLFLRGNLSLGWQLTGQETHELQMCLKQIIRNIKFKMPQYSTFGDSTSTFKTPPSFKEESDIIDRKHKKTTYCLENCSPVSSKEPMKADTHRVLMKVNTTEEENLKQHYIDLNEEEPLPAELCLKQKSEALFSESAQEQVKISTEKSGKESSSYAPPNSTSKNGPEWGCDRGVIMPAHSLTDSSSDFMEQVSTSNGDVSLKDGSVGKTSKPSFKLQKDEICAKLSHVIKKQIRKSTLVNNINLEENAAISDLENCSGTDRGALKEDSIGHNVPSDPVLDDKHEEEKSQNSSLFKKEIKSEGLDNSSSDNEDKLEVQEGHADDDLVSFTEVTDTLVKTPCEGPVKMVVESRDKEMRASTVLTSNLVEGQVPHDSSKPLVAGRQIDLCNITLISQTTVIQFPSDLSKQNSFQLQKDDKRCLTANQNSAATCHGQVIVISDSDEEEDEDEDDEDERSCSEENIKQSKACIGKDCSEQHGLAVNPNVEKKLVKEEETTCPVEFEDSESQVFEFESSSEVFSVWQDHKIDSKNSLQGEQKSCVTHVADSTNNNLGCGDSVSEEVVRNKAEGVKEHAGPHSSVSAEEFCKTGVKKPKRKRRDKVTAEDPQRPSSSVGTEQLPDRRDLTESDLKSADMGMATPSSSVERDSTVLQKSIKSRTHSKPVRKVPASKATKKTHSDTRRGQSKSSRYISCRTSPAIVPPKKFRQCPEPTSTVEKLGLKKAPRKAFELSQRSLECIVQLRDHGKTVGVVNAPKKAKLISPQTLSIKNNKKLLTSQDLQFQRLMRSRSHQKRDFDYKNTVRSVSRIVQGSDVLEADSDEPDDHRVSEPLAISNEKQLAKCMLSKAEVAEASSDPWVTGITCLVNQCESRVLSGGVPTDVVMSSASEDPVDGGALTVQVGEVAPVKAAEPESSSDTDDDNLFLTQHDPQDMDLCSQLENKTIIVAHKKDTVQREDSLSRPQLESLSIPKCKYKDCVETTKNKAEYCPRHSEAKAADDGLFRKPGLPLSVARPLRPTTTKIFSSSSASRTANLSKSLESTTLQSALKNKSSGEQPNLKVTPPSSMGSQKPVAEVKSLCNIFHFQTPSSSSKQSYKLTFSENRPTSAASPVNILLPSQSIFDTFIKEVLKWKYQMFLNFDKCGAPTSLCQSISRPVPVRFQDCAEYFNVFLPLIILNAFETVAQEWLSSPNKENFYQLQLRKFPADYKKYWEFLIYLDESELAKQLHPKENDLVFLAPEKSYMDRHGMQDCSHYYCGYVHKFRRTSVMCSGKAECSLCIQTQDTLPASVNKLTRCIVISSLVTTQRKLKAMSLLSSRNQLARAVLNPNPMDFCTKDLLTTTSERIVAYLKDFNEDQKKAIETAYAMVKHSPSVAKICLIHGPPGTGKSKTIVGLLYRLLTENQRKGHSDENFNAKIKQNRVLVCAPSNAAVDELMKKIILEFKEKCKDKKNPLGNCGDINLVRLGPEKSINTEVLKFSLDSQVNHRMKKDLPSHIQEMLRRKEILDAQLDELSRQRALCRGGREMQRQELDEHIVIVSKERQELASKIKEVQGRPQRAQNAIILESHVICCTLSTSGGLLLESAFRGQGGVPFSCVIVDEAGQSCEVETLSPLIHRCNKLILVGDPKQLPPTVISMKAQEYGYDQSMMARFCKLLEENVEQNMIGRLPVLQLTIQYRMHPDICLFPSNYIYNKNLKTNRLTESIRCSSEWPFQPYLVFDVGDGSEQRDNDSYINVQEIKLVMEIIKLIKEKRKDISFRNIGIITHYKAQKTMIQKDLEKEFDKKGLLQPTMMGESRQQDSEASKQQQQKISECMHASDELGSSTVTQSGISSLENGATHTGPAEVDTVDAFQGRQKDCIIVTCVRASAVQGSIGFLASLQRLNVTITRAKYSLFILGHLKTLVENQHWYELIQDAQKRGAIIKTCDPNYRHDAMKILKLKPVLQRSLTHPPATAPEAPRPQGGLPSNRLDSGLATTSFAASLYHTPSDTVTSKGPERPLLQDRLRDPRLLRRLDAEAKGTFLKDPQPVSPQLPRVVHLLGEPVVFQNLGFVVPPSTAIVAPLGSHRSPIQAEPPPAHPAAAASTSKRKYSDPDAGLSHRREPRAFSGEQGRHGSMTHHVLRSTDWDRRRLDDSSAKRRQFL</sequence>
<dbReference type="InterPro" id="IPR041677">
    <property type="entry name" value="DNA2/NAM7_AAA_11"/>
</dbReference>
<dbReference type="GO" id="GO:0001147">
    <property type="term" value="F:transcription termination site sequence-specific DNA binding"/>
    <property type="evidence" value="ECO:0007669"/>
    <property type="project" value="TreeGrafter"/>
</dbReference>
<evidence type="ECO:0000259" key="3">
    <source>
        <dbReference type="Pfam" id="PF13087"/>
    </source>
</evidence>
<keyword evidence="5 6" id="KW-0347">Helicase</keyword>
<dbReference type="GO" id="GO:0004386">
    <property type="term" value="F:helicase activity"/>
    <property type="evidence" value="ECO:0007669"/>
    <property type="project" value="UniProtKB-KW"/>
</dbReference>
<keyword evidence="5 6" id="KW-0067">ATP-binding</keyword>
<feature type="region of interest" description="Disordered" evidence="1">
    <location>
        <begin position="2347"/>
        <end position="2367"/>
    </location>
</feature>
<dbReference type="Pfam" id="PF13087">
    <property type="entry name" value="AAA_12"/>
    <property type="match status" value="1"/>
</dbReference>
<feature type="region of interest" description="Disordered" evidence="1">
    <location>
        <begin position="750"/>
        <end position="772"/>
    </location>
</feature>
<feature type="region of interest" description="Disordered" evidence="1">
    <location>
        <begin position="2621"/>
        <end position="2676"/>
    </location>
</feature>
<dbReference type="KEGG" id="mcal:110290409"/>
<evidence type="ECO:0000256" key="1">
    <source>
        <dbReference type="SAM" id="MobiDB-lite"/>
    </source>
</evidence>
<dbReference type="GO" id="GO:0006369">
    <property type="term" value="P:termination of RNA polymerase II transcription"/>
    <property type="evidence" value="ECO:0007669"/>
    <property type="project" value="TreeGrafter"/>
</dbReference>
<dbReference type="CTD" id="23064"/>
<evidence type="ECO:0000313" key="5">
    <source>
        <dbReference type="RefSeq" id="XP_021012595.1"/>
    </source>
</evidence>
<evidence type="ECO:0000259" key="2">
    <source>
        <dbReference type="Pfam" id="PF13086"/>
    </source>
</evidence>
<organism evidence="4 5">
    <name type="scientific">Mus caroli</name>
    <name type="common">Ryukyu mouse</name>
    <name type="synonym">Ricefield mouse</name>
    <dbReference type="NCBI Taxonomy" id="10089"/>
    <lineage>
        <taxon>Eukaryota</taxon>
        <taxon>Metazoa</taxon>
        <taxon>Chordata</taxon>
        <taxon>Craniata</taxon>
        <taxon>Vertebrata</taxon>
        <taxon>Euteleostomi</taxon>
        <taxon>Mammalia</taxon>
        <taxon>Eutheria</taxon>
        <taxon>Euarchontoglires</taxon>
        <taxon>Glires</taxon>
        <taxon>Rodentia</taxon>
        <taxon>Myomorpha</taxon>
        <taxon>Muroidea</taxon>
        <taxon>Muridae</taxon>
        <taxon>Murinae</taxon>
        <taxon>Mus</taxon>
        <taxon>Mus</taxon>
    </lineage>
</organism>
<dbReference type="SUPFAM" id="SSF52540">
    <property type="entry name" value="P-loop containing nucleoside triphosphate hydrolases"/>
    <property type="match status" value="1"/>
</dbReference>
<feature type="region of interest" description="Disordered" evidence="1">
    <location>
        <begin position="822"/>
        <end position="882"/>
    </location>
</feature>
<dbReference type="Pfam" id="PF13086">
    <property type="entry name" value="AAA_11"/>
    <property type="match status" value="1"/>
</dbReference>
<feature type="compositionally biased region" description="Basic residues" evidence="1">
    <location>
        <begin position="1148"/>
        <end position="1158"/>
    </location>
</feature>
<feature type="region of interest" description="Disordered" evidence="1">
    <location>
        <begin position="1462"/>
        <end position="1484"/>
    </location>
</feature>
<feature type="compositionally biased region" description="Basic and acidic residues" evidence="1">
    <location>
        <begin position="1124"/>
        <end position="1134"/>
    </location>
</feature>
<dbReference type="InterPro" id="IPR041679">
    <property type="entry name" value="DNA2/NAM7-like_C"/>
</dbReference>
<evidence type="ECO:0000313" key="6">
    <source>
        <dbReference type="RefSeq" id="XP_021012598.1"/>
    </source>
</evidence>
<feature type="region of interest" description="Disordered" evidence="1">
    <location>
        <begin position="2504"/>
        <end position="2526"/>
    </location>
</feature>